<feature type="region of interest" description="Disordered" evidence="1">
    <location>
        <begin position="64"/>
        <end position="83"/>
    </location>
</feature>
<protein>
    <submittedName>
        <fullName evidence="2">Uncharacterized protein</fullName>
    </submittedName>
</protein>
<dbReference type="AlphaFoldDB" id="A0A699WW44"/>
<sequence>MPHKPDLVFHDSPNVNETVHIAFNVELSATKPDKALSHTQRPLAPIIKDWVSDSKDDFEAEIQQNAPSFVQPSDQVRTPRSSV</sequence>
<comment type="caution">
    <text evidence="2">The sequence shown here is derived from an EMBL/GenBank/DDBJ whole genome shotgun (WGS) entry which is preliminary data.</text>
</comment>
<dbReference type="EMBL" id="BKCJ011758353">
    <property type="protein sequence ID" value="GFD50520.1"/>
    <property type="molecule type" value="Genomic_DNA"/>
</dbReference>
<accession>A0A699WW44</accession>
<evidence type="ECO:0000256" key="1">
    <source>
        <dbReference type="SAM" id="MobiDB-lite"/>
    </source>
</evidence>
<proteinExistence type="predicted"/>
<name>A0A699WW44_TANCI</name>
<organism evidence="2">
    <name type="scientific">Tanacetum cinerariifolium</name>
    <name type="common">Dalmatian daisy</name>
    <name type="synonym">Chrysanthemum cinerariifolium</name>
    <dbReference type="NCBI Taxonomy" id="118510"/>
    <lineage>
        <taxon>Eukaryota</taxon>
        <taxon>Viridiplantae</taxon>
        <taxon>Streptophyta</taxon>
        <taxon>Embryophyta</taxon>
        <taxon>Tracheophyta</taxon>
        <taxon>Spermatophyta</taxon>
        <taxon>Magnoliopsida</taxon>
        <taxon>eudicotyledons</taxon>
        <taxon>Gunneridae</taxon>
        <taxon>Pentapetalae</taxon>
        <taxon>asterids</taxon>
        <taxon>campanulids</taxon>
        <taxon>Asterales</taxon>
        <taxon>Asteraceae</taxon>
        <taxon>Asteroideae</taxon>
        <taxon>Anthemideae</taxon>
        <taxon>Anthemidinae</taxon>
        <taxon>Tanacetum</taxon>
    </lineage>
</organism>
<evidence type="ECO:0000313" key="2">
    <source>
        <dbReference type="EMBL" id="GFD50520.1"/>
    </source>
</evidence>
<reference evidence="2" key="1">
    <citation type="journal article" date="2019" name="Sci. Rep.">
        <title>Draft genome of Tanacetum cinerariifolium, the natural source of mosquito coil.</title>
        <authorList>
            <person name="Yamashiro T."/>
            <person name="Shiraishi A."/>
            <person name="Satake H."/>
            <person name="Nakayama K."/>
        </authorList>
    </citation>
    <scope>NUCLEOTIDE SEQUENCE</scope>
</reference>
<gene>
    <name evidence="2" type="ORF">Tci_922489</name>
</gene>